<evidence type="ECO:0000256" key="1">
    <source>
        <dbReference type="SAM" id="MobiDB-lite"/>
    </source>
</evidence>
<dbReference type="EMBL" id="JAGXOE010000005">
    <property type="protein sequence ID" value="MBS4100374.1"/>
    <property type="molecule type" value="Genomic_DNA"/>
</dbReference>
<feature type="compositionally biased region" description="Low complexity" evidence="1">
    <location>
        <begin position="33"/>
        <end position="46"/>
    </location>
</feature>
<evidence type="ECO:0000313" key="3">
    <source>
        <dbReference type="Proteomes" id="UP000676853"/>
    </source>
</evidence>
<feature type="region of interest" description="Disordered" evidence="1">
    <location>
        <begin position="86"/>
        <end position="110"/>
    </location>
</feature>
<sequence>MPPSVTLGGTPHRGVRVAQAASAVTVVSPAALSVPASPAVSVPSAAGLSDAEAAGSDVAPDPDVLVDSGRSCGVADPVDGAAEVSVASATGSGVDTDADDEDEDGDEDED</sequence>
<evidence type="ECO:0000313" key="2">
    <source>
        <dbReference type="EMBL" id="MBS4100374.1"/>
    </source>
</evidence>
<feature type="compositionally biased region" description="Acidic residues" evidence="1">
    <location>
        <begin position="96"/>
        <end position="110"/>
    </location>
</feature>
<feature type="region of interest" description="Disordered" evidence="1">
    <location>
        <begin position="33"/>
        <end position="72"/>
    </location>
</feature>
<protein>
    <submittedName>
        <fullName evidence="2">Uncharacterized protein</fullName>
    </submittedName>
</protein>
<gene>
    <name evidence="2" type="ORF">KFZ73_03890</name>
</gene>
<reference evidence="2 3" key="1">
    <citation type="submission" date="2021-04" db="EMBL/GenBank/DDBJ databases">
        <title>Whole genome sequence analysis of a thiophenic sulfur metabolizing bacteria.</title>
        <authorList>
            <person name="Akhtar N."/>
            <person name="Akram J."/>
            <person name="Aslam A."/>
        </authorList>
    </citation>
    <scope>NUCLEOTIDE SEQUENCE [LARGE SCALE GENOMIC DNA]</scope>
    <source>
        <strain evidence="2 3">3OW</strain>
    </source>
</reference>
<dbReference type="RefSeq" id="WP_212552976.1">
    <property type="nucleotide sequence ID" value="NZ_JAGXOE010000005.1"/>
</dbReference>
<keyword evidence="3" id="KW-1185">Reference proteome</keyword>
<feature type="non-terminal residue" evidence="2">
    <location>
        <position position="110"/>
    </location>
</feature>
<proteinExistence type="predicted"/>
<name>A0ABS5N823_TSUPA</name>
<comment type="caution">
    <text evidence="2">The sequence shown here is derived from an EMBL/GenBank/DDBJ whole genome shotgun (WGS) entry which is preliminary data.</text>
</comment>
<accession>A0ABS5N823</accession>
<organism evidence="2 3">
    <name type="scientific">Tsukamurella paurometabola</name>
    <name type="common">Corynebacterium paurometabolum</name>
    <dbReference type="NCBI Taxonomy" id="2061"/>
    <lineage>
        <taxon>Bacteria</taxon>
        <taxon>Bacillati</taxon>
        <taxon>Actinomycetota</taxon>
        <taxon>Actinomycetes</taxon>
        <taxon>Mycobacteriales</taxon>
        <taxon>Tsukamurellaceae</taxon>
        <taxon>Tsukamurella</taxon>
    </lineage>
</organism>
<dbReference type="Proteomes" id="UP000676853">
    <property type="component" value="Unassembled WGS sequence"/>
</dbReference>